<dbReference type="InterPro" id="IPR057990">
    <property type="entry name" value="TPR_SYO1"/>
</dbReference>
<evidence type="ECO:0000256" key="1">
    <source>
        <dbReference type="ARBA" id="ARBA00049983"/>
    </source>
</evidence>
<dbReference type="GO" id="GO:0006606">
    <property type="term" value="P:protein import into nucleus"/>
    <property type="evidence" value="ECO:0007669"/>
    <property type="project" value="TreeGrafter"/>
</dbReference>
<reference evidence="4" key="2">
    <citation type="journal article" date="2007" name="PLoS Biol.">
        <title>Survey sequencing and comparative analysis of the elephant shark (Callorhinchus milii) genome.</title>
        <authorList>
            <person name="Venkatesh B."/>
            <person name="Kirkness E.F."/>
            <person name="Loh Y.H."/>
            <person name="Halpern A.L."/>
            <person name="Lee A.P."/>
            <person name="Johnson J."/>
            <person name="Dandona N."/>
            <person name="Viswanathan L.D."/>
            <person name="Tay A."/>
            <person name="Venter J.C."/>
            <person name="Strausberg R.L."/>
            <person name="Brenner S."/>
        </authorList>
    </citation>
    <scope>NUCLEOTIDE SEQUENCE [LARGE SCALE GENOMIC DNA]</scope>
</reference>
<comment type="similarity">
    <text evidence="1">Belongs to the nuclear import and ribosome assembly adapter family.</text>
</comment>
<dbReference type="AlphaFoldDB" id="A0A4W3JRV4"/>
<feature type="domain" description="SYO1-like TPR repeats" evidence="2">
    <location>
        <begin position="417"/>
        <end position="672"/>
    </location>
</feature>
<dbReference type="GO" id="GO:0051082">
    <property type="term" value="F:unfolded protein binding"/>
    <property type="evidence" value="ECO:0007669"/>
    <property type="project" value="TreeGrafter"/>
</dbReference>
<organism evidence="3 4">
    <name type="scientific">Callorhinchus milii</name>
    <name type="common">Ghost shark</name>
    <dbReference type="NCBI Taxonomy" id="7868"/>
    <lineage>
        <taxon>Eukaryota</taxon>
        <taxon>Metazoa</taxon>
        <taxon>Chordata</taxon>
        <taxon>Craniata</taxon>
        <taxon>Vertebrata</taxon>
        <taxon>Chondrichthyes</taxon>
        <taxon>Holocephali</taxon>
        <taxon>Chimaeriformes</taxon>
        <taxon>Callorhinchidae</taxon>
        <taxon>Callorhinchus</taxon>
    </lineage>
</organism>
<reference evidence="4" key="1">
    <citation type="journal article" date="2006" name="Science">
        <title>Ancient noncoding elements conserved in the human genome.</title>
        <authorList>
            <person name="Venkatesh B."/>
            <person name="Kirkness E.F."/>
            <person name="Loh Y.H."/>
            <person name="Halpern A.L."/>
            <person name="Lee A.P."/>
            <person name="Johnson J."/>
            <person name="Dandona N."/>
            <person name="Viswanathan L.D."/>
            <person name="Tay A."/>
            <person name="Venter J.C."/>
            <person name="Strausberg R.L."/>
            <person name="Brenner S."/>
        </authorList>
    </citation>
    <scope>NUCLEOTIDE SEQUENCE [LARGE SCALE GENOMIC DNA]</scope>
</reference>
<keyword evidence="4" id="KW-1185">Reference proteome</keyword>
<dbReference type="Ensembl" id="ENSCMIT00000041420.1">
    <property type="protein sequence ID" value="ENSCMIP00000040843.1"/>
    <property type="gene ID" value="ENSCMIG00000016973.1"/>
</dbReference>
<dbReference type="Proteomes" id="UP000314986">
    <property type="component" value="Unassembled WGS sequence"/>
</dbReference>
<dbReference type="CDD" id="cd13394">
    <property type="entry name" value="Syo1_like"/>
    <property type="match status" value="1"/>
</dbReference>
<dbReference type="InterPro" id="IPR016024">
    <property type="entry name" value="ARM-type_fold"/>
</dbReference>
<sequence length="675" mass="73498">KAKNNNKLVIFNQRLFVGHCCAQLAAAFAHKYTVNSLYSLQSGSPDVRELACASISKLVQEKMVIPSFLQKDAVRCLGPMLLDPSVAVRETAAGALRNLSACGGFDVCDEMVKRGIMTPLIALLRECCTGLDANMAVLQKGKGAQKNYVEDIANEAIHLLWNLCESSSRAVFVFNKEGLLDVCLQCLRQFSTNVELALSAAYCLQAVTEDNAELLAALSPSALQVLEVVLLSSKDTTEHLLLQTLVAGTVWNVKSLIPPSRNADTINAIVKILSNTLEMNANQVILSLKEAECAASKVLGETDTEEDIIAEEEEEAATYLEDGTQKASKLRTTKKITNDDISDLLPPKSEELRHATALLSAQQTALEIIVNMCCSEDPSDDEWEEMSSSDESDYSLCTENYITEGTGALCTPLCLSAEVHSALMNCLIPKKVLEKTTFPDTVTVNICMNSQPWRHLITKMKRIQCRALTCLHNILSVLDVEGLGGPVALQALSQHLAQLIFSQTELPKDSEFLEAVTGAMRSLFQIMASQNLSQSMSPEQLMALCEAVVQCENASARVNAVAMLGIGGSVLAKEENTAETLKMMGSFLVQVATKDCSLVVVGEALDAIIDVFADGKEADKAADQIKLVQTLKSFQPVFKMRKEGKGNYGPDQLLVLDNVKMNLRRFIAYREALPN</sequence>
<dbReference type="InterPro" id="IPR011989">
    <property type="entry name" value="ARM-like"/>
</dbReference>
<dbReference type="GeneTree" id="ENSGT00390000012529"/>
<evidence type="ECO:0000313" key="3">
    <source>
        <dbReference type="Ensembl" id="ENSCMIP00000040843.1"/>
    </source>
</evidence>
<dbReference type="SMART" id="SM00185">
    <property type="entry name" value="ARM"/>
    <property type="match status" value="3"/>
</dbReference>
<reference evidence="3" key="5">
    <citation type="submission" date="2025-09" db="UniProtKB">
        <authorList>
            <consortium name="Ensembl"/>
        </authorList>
    </citation>
    <scope>IDENTIFICATION</scope>
</reference>
<proteinExistence type="inferred from homology"/>
<dbReference type="Pfam" id="PF25567">
    <property type="entry name" value="TPR_SYO1"/>
    <property type="match status" value="1"/>
</dbReference>
<dbReference type="SUPFAM" id="SSF48371">
    <property type="entry name" value="ARM repeat"/>
    <property type="match status" value="1"/>
</dbReference>
<accession>A0A4W3JRV4</accession>
<reference evidence="4" key="3">
    <citation type="journal article" date="2014" name="Nature">
        <title>Elephant shark genome provides unique insights into gnathostome evolution.</title>
        <authorList>
            <consortium name="International Elephant Shark Genome Sequencing Consortium"/>
            <person name="Venkatesh B."/>
            <person name="Lee A.P."/>
            <person name="Ravi V."/>
            <person name="Maurya A.K."/>
            <person name="Lian M.M."/>
            <person name="Swann J.B."/>
            <person name="Ohta Y."/>
            <person name="Flajnik M.F."/>
            <person name="Sutoh Y."/>
            <person name="Kasahara M."/>
            <person name="Hoon S."/>
            <person name="Gangu V."/>
            <person name="Roy S.W."/>
            <person name="Irimia M."/>
            <person name="Korzh V."/>
            <person name="Kondrychyn I."/>
            <person name="Lim Z.W."/>
            <person name="Tay B.H."/>
            <person name="Tohari S."/>
            <person name="Kong K.W."/>
            <person name="Ho S."/>
            <person name="Lorente-Galdos B."/>
            <person name="Quilez J."/>
            <person name="Marques-Bonet T."/>
            <person name="Raney B.J."/>
            <person name="Ingham P.W."/>
            <person name="Tay A."/>
            <person name="Hillier L.W."/>
            <person name="Minx P."/>
            <person name="Boehm T."/>
            <person name="Wilson R.K."/>
            <person name="Brenner S."/>
            <person name="Warren W.C."/>
        </authorList>
    </citation>
    <scope>NUCLEOTIDE SEQUENCE [LARGE SCALE GENOMIC DNA]</scope>
</reference>
<name>A0A4W3JRV4_CALMI</name>
<dbReference type="GO" id="GO:0042273">
    <property type="term" value="P:ribosomal large subunit biogenesis"/>
    <property type="evidence" value="ECO:0007669"/>
    <property type="project" value="TreeGrafter"/>
</dbReference>
<reference evidence="3" key="4">
    <citation type="submission" date="2025-08" db="UniProtKB">
        <authorList>
            <consortium name="Ensembl"/>
        </authorList>
    </citation>
    <scope>IDENTIFICATION</scope>
</reference>
<evidence type="ECO:0000259" key="2">
    <source>
        <dbReference type="Pfam" id="PF25567"/>
    </source>
</evidence>
<evidence type="ECO:0000313" key="4">
    <source>
        <dbReference type="Proteomes" id="UP000314986"/>
    </source>
</evidence>
<dbReference type="Pfam" id="PF13513">
    <property type="entry name" value="HEAT_EZ"/>
    <property type="match status" value="1"/>
</dbReference>
<dbReference type="InterPro" id="IPR052616">
    <property type="entry name" value="SYO1-like"/>
</dbReference>
<protein>
    <submittedName>
        <fullName evidence="3">HEAT repeat containing 3</fullName>
    </submittedName>
</protein>
<dbReference type="InterPro" id="IPR000225">
    <property type="entry name" value="Armadillo"/>
</dbReference>
<dbReference type="Gene3D" id="1.25.10.10">
    <property type="entry name" value="Leucine-rich Repeat Variant"/>
    <property type="match status" value="2"/>
</dbReference>
<dbReference type="PANTHER" id="PTHR13347">
    <property type="entry name" value="HEAT REPEAT-CONTAINING PROTEIN 3"/>
    <property type="match status" value="1"/>
</dbReference>
<dbReference type="PANTHER" id="PTHR13347:SF1">
    <property type="entry name" value="HEAT REPEAT-CONTAINING PROTEIN 3"/>
    <property type="match status" value="1"/>
</dbReference>